<dbReference type="Proteomes" id="UP001139193">
    <property type="component" value="Unassembled WGS sequence"/>
</dbReference>
<accession>A0A9X1VJ05</accession>
<comment type="caution">
    <text evidence="1">The sequence shown here is derived from an EMBL/GenBank/DDBJ whole genome shotgun (WGS) entry which is preliminary data.</text>
</comment>
<evidence type="ECO:0000313" key="2">
    <source>
        <dbReference type="Proteomes" id="UP001139193"/>
    </source>
</evidence>
<protein>
    <recommendedName>
        <fullName evidence="3">AbiEi antitoxin C-terminal domain-containing protein</fullName>
    </recommendedName>
</protein>
<proteinExistence type="predicted"/>
<evidence type="ECO:0008006" key="3">
    <source>
        <dbReference type="Google" id="ProtNLM"/>
    </source>
</evidence>
<dbReference type="EMBL" id="JALBGC010000006">
    <property type="protein sequence ID" value="MCI1189706.1"/>
    <property type="molecule type" value="Genomic_DNA"/>
</dbReference>
<gene>
    <name evidence="1" type="ORF">MON38_19970</name>
</gene>
<dbReference type="AlphaFoldDB" id="A0A9X1VJ05"/>
<sequence>MANKTRFQIAKKDIIAFFSQREQRVYRERELEQLLAQQREGWRLAAGTRVRDFLDLMLDSTPLRPAVIQASGQPKTYYTWGEVTAFELGSHLAPRAYLSHYTALYLHGLTEQIPKQIFVNQEQSARQPVSLPTLTQAELTAAYARPAKLTPPSAYYGDYAFVQLHGKFTGQLGVVTQDHFAAGRVALTGVERTLLDVTVRPEYAGGIYQVQEAYRLAAGRVSINRLLGLLTKLNYRYPYHQAVGLYLERAGTYKASQLQLVRKFQPATLDFYLAHELVNPAYDAQWQVYYPAHF</sequence>
<reference evidence="1" key="1">
    <citation type="submission" date="2022-03" db="EMBL/GenBank/DDBJ databases">
        <title>Bacterial whole genome sequence for Hymenobacter sp. DH14.</title>
        <authorList>
            <person name="Le V."/>
        </authorList>
    </citation>
    <scope>NUCLEOTIDE SEQUENCE</scope>
    <source>
        <strain evidence="1">DH14</strain>
    </source>
</reference>
<keyword evidence="2" id="KW-1185">Reference proteome</keyword>
<dbReference type="RefSeq" id="WP_241937920.1">
    <property type="nucleotide sequence ID" value="NZ_JALBGC010000006.1"/>
</dbReference>
<evidence type="ECO:0000313" key="1">
    <source>
        <dbReference type="EMBL" id="MCI1189706.1"/>
    </source>
</evidence>
<organism evidence="1 2">
    <name type="scientific">Hymenobacter cyanobacteriorum</name>
    <dbReference type="NCBI Taxonomy" id="2926463"/>
    <lineage>
        <taxon>Bacteria</taxon>
        <taxon>Pseudomonadati</taxon>
        <taxon>Bacteroidota</taxon>
        <taxon>Cytophagia</taxon>
        <taxon>Cytophagales</taxon>
        <taxon>Hymenobacteraceae</taxon>
        <taxon>Hymenobacter</taxon>
    </lineage>
</organism>
<name>A0A9X1VJ05_9BACT</name>